<dbReference type="EMBL" id="ML220115">
    <property type="protein sequence ID" value="TGZ82492.1"/>
    <property type="molecule type" value="Genomic_DNA"/>
</dbReference>
<dbReference type="Proteomes" id="UP000298138">
    <property type="component" value="Unassembled WGS sequence"/>
</dbReference>
<sequence>MLKLPRLVNSPSHQSPSQFPSPSLPSPTNLDSLTVCVTFNLTPPIQSIPTVPRWLMLILLLMLLLTVDAYRPTHAYFTLHHRTSYTLSHVVLGVITMATHRGIAALRLCGVALRRCMWDRPVIGYV</sequence>
<gene>
    <name evidence="2" type="ORF">EX30DRAFT_339775</name>
</gene>
<dbReference type="InParanoid" id="A0A4S2N082"/>
<feature type="region of interest" description="Disordered" evidence="1">
    <location>
        <begin position="1"/>
        <end position="25"/>
    </location>
</feature>
<reference evidence="2 3" key="1">
    <citation type="submission" date="2019-04" db="EMBL/GenBank/DDBJ databases">
        <title>Comparative genomics and transcriptomics to analyze fruiting body development in filamentous ascomycetes.</title>
        <authorList>
            <consortium name="DOE Joint Genome Institute"/>
            <person name="Lutkenhaus R."/>
            <person name="Traeger S."/>
            <person name="Breuer J."/>
            <person name="Kuo A."/>
            <person name="Lipzen A."/>
            <person name="Pangilinan J."/>
            <person name="Dilworth D."/>
            <person name="Sandor L."/>
            <person name="Poggeler S."/>
            <person name="Barry K."/>
            <person name="Grigoriev I.V."/>
            <person name="Nowrousian M."/>
        </authorList>
    </citation>
    <scope>NUCLEOTIDE SEQUENCE [LARGE SCALE GENOMIC DNA]</scope>
    <source>
        <strain evidence="2 3">CBS 389.68</strain>
    </source>
</reference>
<keyword evidence="3" id="KW-1185">Reference proteome</keyword>
<name>A0A4S2N082_9PEZI</name>
<dbReference type="AlphaFoldDB" id="A0A4S2N082"/>
<evidence type="ECO:0000256" key="1">
    <source>
        <dbReference type="SAM" id="MobiDB-lite"/>
    </source>
</evidence>
<evidence type="ECO:0000313" key="3">
    <source>
        <dbReference type="Proteomes" id="UP000298138"/>
    </source>
</evidence>
<feature type="compositionally biased region" description="Low complexity" evidence="1">
    <location>
        <begin position="10"/>
        <end position="21"/>
    </location>
</feature>
<organism evidence="2 3">
    <name type="scientific">Ascodesmis nigricans</name>
    <dbReference type="NCBI Taxonomy" id="341454"/>
    <lineage>
        <taxon>Eukaryota</taxon>
        <taxon>Fungi</taxon>
        <taxon>Dikarya</taxon>
        <taxon>Ascomycota</taxon>
        <taxon>Pezizomycotina</taxon>
        <taxon>Pezizomycetes</taxon>
        <taxon>Pezizales</taxon>
        <taxon>Ascodesmidaceae</taxon>
        <taxon>Ascodesmis</taxon>
    </lineage>
</organism>
<evidence type="ECO:0000313" key="2">
    <source>
        <dbReference type="EMBL" id="TGZ82492.1"/>
    </source>
</evidence>
<protein>
    <submittedName>
        <fullName evidence="2">Uncharacterized protein</fullName>
    </submittedName>
</protein>
<accession>A0A4S2N082</accession>
<proteinExistence type="predicted"/>